<dbReference type="AlphaFoldDB" id="A0A1I5B7V4"/>
<dbReference type="OrthoDB" id="3196789at2"/>
<dbReference type="SUPFAM" id="SSF47413">
    <property type="entry name" value="lambda repressor-like DNA-binding domains"/>
    <property type="match status" value="1"/>
</dbReference>
<dbReference type="InterPro" id="IPR001387">
    <property type="entry name" value="Cro/C1-type_HTH"/>
</dbReference>
<feature type="domain" description="HTH cro/C1-type" evidence="1">
    <location>
        <begin position="7"/>
        <end position="53"/>
    </location>
</feature>
<dbReference type="Pfam" id="PF01381">
    <property type="entry name" value="HTH_3"/>
    <property type="match status" value="1"/>
</dbReference>
<dbReference type="InterPro" id="IPR010982">
    <property type="entry name" value="Lambda_DNA-bd_dom_sf"/>
</dbReference>
<dbReference type="PROSITE" id="PS50943">
    <property type="entry name" value="HTH_CROC1"/>
    <property type="match status" value="1"/>
</dbReference>
<dbReference type="RefSeq" id="WP_092519291.1">
    <property type="nucleotide sequence ID" value="NZ_CAWRAH010000031.1"/>
</dbReference>
<dbReference type="Proteomes" id="UP000199011">
    <property type="component" value="Unassembled WGS sequence"/>
</dbReference>
<proteinExistence type="predicted"/>
<sequence>MQICDRLRTEREKLGLTQSEVAKMCGVAFRTYCDYEAGKTEPKASFFSKFSEIGADVMFILTGQRIIQGKISMEEQALIEHYRAMSDESRANMRAVGSAFAQATPDKKANS</sequence>
<evidence type="ECO:0000313" key="3">
    <source>
        <dbReference type="Proteomes" id="UP000199011"/>
    </source>
</evidence>
<evidence type="ECO:0000259" key="1">
    <source>
        <dbReference type="PROSITE" id="PS50943"/>
    </source>
</evidence>
<gene>
    <name evidence="2" type="ORF">SAMN05421579_11630</name>
</gene>
<dbReference type="STRING" id="53341.SAMN05421579_11630"/>
<dbReference type="SMART" id="SM00530">
    <property type="entry name" value="HTH_XRE"/>
    <property type="match status" value="1"/>
</dbReference>
<reference evidence="3" key="1">
    <citation type="submission" date="2016-10" db="EMBL/GenBank/DDBJ databases">
        <authorList>
            <person name="Varghese N."/>
            <person name="Submissions S."/>
        </authorList>
    </citation>
    <scope>NUCLEOTIDE SEQUENCE [LARGE SCALE GENOMIC DNA]</scope>
    <source>
        <strain evidence="3">DSM 16522</strain>
    </source>
</reference>
<dbReference type="Gene3D" id="1.10.260.40">
    <property type="entry name" value="lambda repressor-like DNA-binding domains"/>
    <property type="match status" value="1"/>
</dbReference>
<dbReference type="GO" id="GO:0003677">
    <property type="term" value="F:DNA binding"/>
    <property type="evidence" value="ECO:0007669"/>
    <property type="project" value="InterPro"/>
</dbReference>
<evidence type="ECO:0000313" key="2">
    <source>
        <dbReference type="EMBL" id="SFN70599.1"/>
    </source>
</evidence>
<dbReference type="CDD" id="cd00093">
    <property type="entry name" value="HTH_XRE"/>
    <property type="match status" value="1"/>
</dbReference>
<protein>
    <submittedName>
        <fullName evidence="2">Helix-turn-helix</fullName>
    </submittedName>
</protein>
<name>A0A1I5B7V4_9GAMM</name>
<dbReference type="EMBL" id="FOVO01000016">
    <property type="protein sequence ID" value="SFN70599.1"/>
    <property type="molecule type" value="Genomic_DNA"/>
</dbReference>
<accession>A0A1I5B7V4</accession>
<organism evidence="2 3">
    <name type="scientific">Xenorhabdus japonica</name>
    <dbReference type="NCBI Taxonomy" id="53341"/>
    <lineage>
        <taxon>Bacteria</taxon>
        <taxon>Pseudomonadati</taxon>
        <taxon>Pseudomonadota</taxon>
        <taxon>Gammaproteobacteria</taxon>
        <taxon>Enterobacterales</taxon>
        <taxon>Morganellaceae</taxon>
        <taxon>Xenorhabdus</taxon>
    </lineage>
</organism>
<keyword evidence="3" id="KW-1185">Reference proteome</keyword>